<dbReference type="RefSeq" id="WP_141981753.1">
    <property type="nucleotide sequence ID" value="NZ_VFPP01000001.1"/>
</dbReference>
<dbReference type="Proteomes" id="UP000316628">
    <property type="component" value="Unassembled WGS sequence"/>
</dbReference>
<evidence type="ECO:0008006" key="4">
    <source>
        <dbReference type="Google" id="ProtNLM"/>
    </source>
</evidence>
<comment type="caution">
    <text evidence="2">The sequence shown here is derived from an EMBL/GenBank/DDBJ whole genome shotgun (WGS) entry which is preliminary data.</text>
</comment>
<feature type="signal peptide" evidence="1">
    <location>
        <begin position="1"/>
        <end position="19"/>
    </location>
</feature>
<dbReference type="PROSITE" id="PS51257">
    <property type="entry name" value="PROKAR_LIPOPROTEIN"/>
    <property type="match status" value="1"/>
</dbReference>
<accession>A0A543JLP3</accession>
<gene>
    <name evidence="2" type="ORF">FHX81_6187</name>
</gene>
<evidence type="ECO:0000313" key="2">
    <source>
        <dbReference type="EMBL" id="TQM83760.1"/>
    </source>
</evidence>
<feature type="chain" id="PRO_5038839692" description="Ig-like domain-containing protein" evidence="1">
    <location>
        <begin position="20"/>
        <end position="194"/>
    </location>
</feature>
<evidence type="ECO:0000256" key="1">
    <source>
        <dbReference type="SAM" id="SignalP"/>
    </source>
</evidence>
<keyword evidence="3" id="KW-1185">Reference proteome</keyword>
<protein>
    <recommendedName>
        <fullName evidence="4">Ig-like domain-containing protein</fullName>
    </recommendedName>
</protein>
<name>A0A543JLP3_9PSEU</name>
<reference evidence="2 3" key="1">
    <citation type="submission" date="2019-06" db="EMBL/GenBank/DDBJ databases">
        <title>Sequencing the genomes of 1000 actinobacteria strains.</title>
        <authorList>
            <person name="Klenk H.-P."/>
        </authorList>
    </citation>
    <scope>NUCLEOTIDE SEQUENCE [LARGE SCALE GENOMIC DNA]</scope>
    <source>
        <strain evidence="2 3">DSM 45456</strain>
    </source>
</reference>
<evidence type="ECO:0000313" key="3">
    <source>
        <dbReference type="Proteomes" id="UP000316628"/>
    </source>
</evidence>
<dbReference type="AlphaFoldDB" id="A0A543JLP3"/>
<proteinExistence type="predicted"/>
<dbReference type="EMBL" id="VFPP01000001">
    <property type="protein sequence ID" value="TQM83760.1"/>
    <property type="molecule type" value="Genomic_DNA"/>
</dbReference>
<keyword evidence="1" id="KW-0732">Signal</keyword>
<organism evidence="2 3">
    <name type="scientific">Saccharothrix saharensis</name>
    <dbReference type="NCBI Taxonomy" id="571190"/>
    <lineage>
        <taxon>Bacteria</taxon>
        <taxon>Bacillati</taxon>
        <taxon>Actinomycetota</taxon>
        <taxon>Actinomycetes</taxon>
        <taxon>Pseudonocardiales</taxon>
        <taxon>Pseudonocardiaceae</taxon>
        <taxon>Saccharothrix</taxon>
    </lineage>
</organism>
<dbReference type="OrthoDB" id="5511088at2"/>
<sequence>MRSLLPVLLAALVAGCTSAVPGTPTTAAEPDVQARWWTWAASSTEERNPVLDATGAHCAEDQPADLWFVAGTFGGAVERTCEVPAGRALVGPVVNFTSATAAGCEGALANGSGEVTFDGEPLGTRRLGPARVTIRGVAGNVVTGSASARQTYACGLWVTVPPPSPGEHELVIDGRGEGFRTTVRYRLVVAAASD</sequence>